<accession>A0A418MBT6</accession>
<proteinExistence type="predicted"/>
<dbReference type="Pfam" id="PF21027">
    <property type="entry name" value="Sde0182_C"/>
    <property type="match status" value="1"/>
</dbReference>
<evidence type="ECO:0000259" key="3">
    <source>
        <dbReference type="Pfam" id="PF21027"/>
    </source>
</evidence>
<dbReference type="InterPro" id="IPR036452">
    <property type="entry name" value="Ribo_hydro-like"/>
</dbReference>
<feature type="chain" id="PRO_5018991870" evidence="1">
    <location>
        <begin position="25"/>
        <end position="482"/>
    </location>
</feature>
<dbReference type="Gene3D" id="3.90.245.10">
    <property type="entry name" value="Ribonucleoside hydrolase-like"/>
    <property type="match status" value="1"/>
</dbReference>
<organism evidence="4 5">
    <name type="scientific">Fibrisoma montanum</name>
    <dbReference type="NCBI Taxonomy" id="2305895"/>
    <lineage>
        <taxon>Bacteria</taxon>
        <taxon>Pseudomonadati</taxon>
        <taxon>Bacteroidota</taxon>
        <taxon>Cytophagia</taxon>
        <taxon>Cytophagales</taxon>
        <taxon>Spirosomataceae</taxon>
        <taxon>Fibrisoma</taxon>
    </lineage>
</organism>
<protein>
    <submittedName>
        <fullName evidence="4">DUF1593 domain-containing protein</fullName>
    </submittedName>
</protein>
<gene>
    <name evidence="4" type="ORF">DYU11_12830</name>
</gene>
<evidence type="ECO:0000259" key="2">
    <source>
        <dbReference type="Pfam" id="PF07632"/>
    </source>
</evidence>
<dbReference type="InterPro" id="IPR048527">
    <property type="entry name" value="Sde182_C"/>
</dbReference>
<dbReference type="AlphaFoldDB" id="A0A418MBT6"/>
<comment type="caution">
    <text evidence="4">The sequence shown here is derived from an EMBL/GenBank/DDBJ whole genome shotgun (WGS) entry which is preliminary data.</text>
</comment>
<dbReference type="Gene3D" id="2.60.40.10">
    <property type="entry name" value="Immunoglobulins"/>
    <property type="match status" value="1"/>
</dbReference>
<evidence type="ECO:0000313" key="5">
    <source>
        <dbReference type="Proteomes" id="UP000283523"/>
    </source>
</evidence>
<dbReference type="Proteomes" id="UP000283523">
    <property type="component" value="Unassembled WGS sequence"/>
</dbReference>
<dbReference type="RefSeq" id="WP_119668059.1">
    <property type="nucleotide sequence ID" value="NZ_QXED01000003.1"/>
</dbReference>
<keyword evidence="5" id="KW-1185">Reference proteome</keyword>
<dbReference type="SUPFAM" id="SSF53590">
    <property type="entry name" value="Nucleoside hydrolase"/>
    <property type="match status" value="1"/>
</dbReference>
<dbReference type="InterPro" id="IPR011483">
    <property type="entry name" value="Sde182_NH-like"/>
</dbReference>
<feature type="signal peptide" evidence="1">
    <location>
        <begin position="1"/>
        <end position="24"/>
    </location>
</feature>
<reference evidence="4 5" key="1">
    <citation type="submission" date="2018-08" db="EMBL/GenBank/DDBJ databases">
        <title>Fibrisoma montanum sp. nov., isolated from Danxia mountain soil.</title>
        <authorList>
            <person name="Huang Y."/>
        </authorList>
    </citation>
    <scope>NUCLEOTIDE SEQUENCE [LARGE SCALE GENOMIC DNA]</scope>
    <source>
        <strain evidence="4 5">HYT19</strain>
    </source>
</reference>
<dbReference type="EMBL" id="QXED01000003">
    <property type="protein sequence ID" value="RIV23843.1"/>
    <property type="molecule type" value="Genomic_DNA"/>
</dbReference>
<sequence length="482" mass="53548">MLRLPPVSLLLTFLFFSITYIAQAQAVQLTNVPKPRVIVLTDITNEPDDQESLVRFLVYANEYDVEGIVATTSTHLRGQVRKDKIVEAIDAYGQVRTNLLKHAPGYPTKEQLMAGVTEHVPLYGMAGVGAGKTSSGSQLIVKAVDRADDRPVWVSMWGGANCLAQALWDVRQSRSKPELDKFVAKLRVYSISDQDDSGRWLRLEFPGLFYVVSPSNTDWREYWRATWTGISGDRQYRNGPMHHFTLVDNPWLEQHVMKNHGPLGALYPKLAYIMEGDTPSFLGLVNNGLGSSLSPAYGGWGGRYVWYQCYAETHPIWTNSQDSRDEVVAQDGKTYVSDQATIWRWREAFQHDFAARMDWCVAANYADANHNPVVALQGDKGKAIVRLTVAPGATVTADASGTSDPDGHAVTYNWFVYKEAGTYAGALALTGSATPTARFTAPTVDKPVDIHLICEVRDNGTPNLFGYRRLLVTVDPKQVSNR</sequence>
<evidence type="ECO:0000313" key="4">
    <source>
        <dbReference type="EMBL" id="RIV23843.1"/>
    </source>
</evidence>
<dbReference type="OrthoDB" id="253051at2"/>
<keyword evidence="1" id="KW-0732">Signal</keyword>
<name>A0A418MBT6_9BACT</name>
<dbReference type="GO" id="GO:0016799">
    <property type="term" value="F:hydrolase activity, hydrolyzing N-glycosyl compounds"/>
    <property type="evidence" value="ECO:0007669"/>
    <property type="project" value="InterPro"/>
</dbReference>
<feature type="domain" description="Cellulose-binding Sde182 C-terminal" evidence="3">
    <location>
        <begin position="394"/>
        <end position="474"/>
    </location>
</feature>
<dbReference type="Pfam" id="PF07632">
    <property type="entry name" value="Sde182_NH-like"/>
    <property type="match status" value="1"/>
</dbReference>
<feature type="domain" description="Cellulose-binding Sde182 nucleoside hydrolase-like" evidence="2">
    <location>
        <begin position="36"/>
        <end position="304"/>
    </location>
</feature>
<dbReference type="InterPro" id="IPR013783">
    <property type="entry name" value="Ig-like_fold"/>
</dbReference>
<evidence type="ECO:0000256" key="1">
    <source>
        <dbReference type="SAM" id="SignalP"/>
    </source>
</evidence>